<name>A0A8S5P8L7_9CAUD</name>
<sequence>MSLTSIKKGTLSRQNQHRLIDYSTYRSKGRYFFTPKSRFKNEKTSD</sequence>
<reference evidence="1" key="1">
    <citation type="journal article" date="2021" name="Proc. Natl. Acad. Sci. U.S.A.">
        <title>A Catalog of Tens of Thousands of Viruses from Human Metagenomes Reveals Hidden Associations with Chronic Diseases.</title>
        <authorList>
            <person name="Tisza M.J."/>
            <person name="Buck C.B."/>
        </authorList>
    </citation>
    <scope>NUCLEOTIDE SEQUENCE</scope>
    <source>
        <strain evidence="1">Ct9R41</strain>
    </source>
</reference>
<evidence type="ECO:0000313" key="1">
    <source>
        <dbReference type="EMBL" id="DAE03322.1"/>
    </source>
</evidence>
<proteinExistence type="predicted"/>
<accession>A0A8S5P8L7</accession>
<dbReference type="EMBL" id="BK015364">
    <property type="protein sequence ID" value="DAE03322.1"/>
    <property type="molecule type" value="Genomic_DNA"/>
</dbReference>
<organism evidence="1">
    <name type="scientific">Podoviridae sp. ct9R41</name>
    <dbReference type="NCBI Taxonomy" id="2825227"/>
    <lineage>
        <taxon>Viruses</taxon>
        <taxon>Duplodnaviria</taxon>
        <taxon>Heunggongvirae</taxon>
        <taxon>Uroviricota</taxon>
        <taxon>Caudoviricetes</taxon>
    </lineage>
</organism>
<protein>
    <submittedName>
        <fullName evidence="1">Uncharacterized protein</fullName>
    </submittedName>
</protein>